<dbReference type="SFLD" id="SFLDG01063">
    <property type="entry name" value="activating_enzymes__group_1"/>
    <property type="match status" value="1"/>
</dbReference>
<evidence type="ECO:0000256" key="5">
    <source>
        <dbReference type="ARBA" id="ARBA00023004"/>
    </source>
</evidence>
<evidence type="ECO:0000256" key="6">
    <source>
        <dbReference type="ARBA" id="ARBA00023014"/>
    </source>
</evidence>
<name>A0ABU8L7E3_9MICO</name>
<dbReference type="EMBL" id="JBBDGM010000001">
    <property type="protein sequence ID" value="MEJ1086896.1"/>
    <property type="molecule type" value="Genomic_DNA"/>
</dbReference>
<dbReference type="SUPFAM" id="SSF102114">
    <property type="entry name" value="Radical SAM enzymes"/>
    <property type="match status" value="1"/>
</dbReference>
<evidence type="ECO:0000256" key="3">
    <source>
        <dbReference type="ARBA" id="ARBA00022691"/>
    </source>
</evidence>
<dbReference type="Gene3D" id="3.20.20.70">
    <property type="entry name" value="Aldolase class I"/>
    <property type="match status" value="1"/>
</dbReference>
<keyword evidence="2" id="KW-0004">4Fe-4S</keyword>
<evidence type="ECO:0000256" key="4">
    <source>
        <dbReference type="ARBA" id="ARBA00022723"/>
    </source>
</evidence>
<keyword evidence="8" id="KW-1185">Reference proteome</keyword>
<dbReference type="Proteomes" id="UP001371224">
    <property type="component" value="Unassembled WGS sequence"/>
</dbReference>
<keyword evidence="5" id="KW-0408">Iron</keyword>
<comment type="cofactor">
    <cofactor evidence="1">
        <name>[4Fe-4S] cluster</name>
        <dbReference type="ChEBI" id="CHEBI:49883"/>
    </cofactor>
</comment>
<keyword evidence="3" id="KW-0949">S-adenosyl-L-methionine</keyword>
<evidence type="ECO:0000313" key="8">
    <source>
        <dbReference type="Proteomes" id="UP001371224"/>
    </source>
</evidence>
<dbReference type="InterPro" id="IPR034457">
    <property type="entry name" value="Organic_radical-activating"/>
</dbReference>
<sequence>MIVHAQSPGIDVPTLLGTVEPAPSDGPLRWSRFLPATEAEGPGRRAALWVQGCRVHCPECFNPHLWATRGGVLSDPTDVAAQWLDAARAAGSTGITLLGGEPFEQAAALAPIARVFRDAGMSVMAFSGHTLSDLVRWAAHRDDVSALLEATDLLCDGPYLREHPDTRRPWIGSANQGIRALSPAHAEEVRRIASQGRADTLEVRIGADGLVSVNGWASDAALAALLDDLGVRADRPQEHVA</sequence>
<dbReference type="SFLD" id="SFLDG01066">
    <property type="entry name" value="organic_radical-activating_enz"/>
    <property type="match status" value="1"/>
</dbReference>
<dbReference type="RefSeq" id="WP_337330576.1">
    <property type="nucleotide sequence ID" value="NZ_JBBDGM010000001.1"/>
</dbReference>
<keyword evidence="4" id="KW-0479">Metal-binding</keyword>
<dbReference type="InterPro" id="IPR012837">
    <property type="entry name" value="NrdG"/>
</dbReference>
<dbReference type="Pfam" id="PF13353">
    <property type="entry name" value="Fer4_12"/>
    <property type="match status" value="1"/>
</dbReference>
<accession>A0ABU8L7E3</accession>
<dbReference type="SFLD" id="SFLDS00029">
    <property type="entry name" value="Radical_SAM"/>
    <property type="match status" value="1"/>
</dbReference>
<dbReference type="InterPro" id="IPR058240">
    <property type="entry name" value="rSAM_sf"/>
</dbReference>
<protein>
    <submittedName>
        <fullName evidence="7">4Fe-4S single cluster domain-containing protein</fullName>
    </submittedName>
</protein>
<reference evidence="7 8" key="1">
    <citation type="submission" date="2024-02" db="EMBL/GenBank/DDBJ databases">
        <authorList>
            <person name="Saticioglu I.B."/>
        </authorList>
    </citation>
    <scope>NUCLEOTIDE SEQUENCE [LARGE SCALE GENOMIC DNA]</scope>
    <source>
        <strain evidence="7 8">Mu-80</strain>
    </source>
</reference>
<evidence type="ECO:0000313" key="7">
    <source>
        <dbReference type="EMBL" id="MEJ1086896.1"/>
    </source>
</evidence>
<organism evidence="7 8">
    <name type="scientific">Microbacterium bandirmense</name>
    <dbReference type="NCBI Taxonomy" id="3122050"/>
    <lineage>
        <taxon>Bacteria</taxon>
        <taxon>Bacillati</taxon>
        <taxon>Actinomycetota</taxon>
        <taxon>Actinomycetes</taxon>
        <taxon>Micrococcales</taxon>
        <taxon>Microbacteriaceae</taxon>
        <taxon>Microbacterium</taxon>
    </lineage>
</organism>
<dbReference type="PANTHER" id="PTHR30352">
    <property type="entry name" value="PYRUVATE FORMATE-LYASE-ACTIVATING ENZYME"/>
    <property type="match status" value="1"/>
</dbReference>
<proteinExistence type="predicted"/>
<evidence type="ECO:0000256" key="1">
    <source>
        <dbReference type="ARBA" id="ARBA00001966"/>
    </source>
</evidence>
<dbReference type="InterPro" id="IPR013785">
    <property type="entry name" value="Aldolase_TIM"/>
</dbReference>
<evidence type="ECO:0000256" key="2">
    <source>
        <dbReference type="ARBA" id="ARBA00022485"/>
    </source>
</evidence>
<dbReference type="InterPro" id="IPR007197">
    <property type="entry name" value="rSAM"/>
</dbReference>
<comment type="caution">
    <text evidence="7">The sequence shown here is derived from an EMBL/GenBank/DDBJ whole genome shotgun (WGS) entry which is preliminary data.</text>
</comment>
<dbReference type="SFLD" id="SFLDF00299">
    <property type="entry name" value="anaerobic_ribonucleoside-triph"/>
    <property type="match status" value="1"/>
</dbReference>
<dbReference type="PANTHER" id="PTHR30352:SF2">
    <property type="entry name" value="ANAEROBIC RIBONUCLEOSIDE-TRIPHOSPHATE REDUCTASE-ACTIVATING PROTEIN"/>
    <property type="match status" value="1"/>
</dbReference>
<keyword evidence="6" id="KW-0411">Iron-sulfur</keyword>
<gene>
    <name evidence="7" type="ORF">WDU99_01040</name>
</gene>